<name>A0AA41SBQ1_PAPNU</name>
<dbReference type="SUPFAM" id="SSF48452">
    <property type="entry name" value="TPR-like"/>
    <property type="match status" value="1"/>
</dbReference>
<dbReference type="PROSITE" id="PS51375">
    <property type="entry name" value="PPR"/>
    <property type="match status" value="6"/>
</dbReference>
<dbReference type="InterPro" id="IPR046848">
    <property type="entry name" value="E_motif"/>
</dbReference>
<dbReference type="EMBL" id="JAJJMA010131770">
    <property type="protein sequence ID" value="MCL7033209.1"/>
    <property type="molecule type" value="Genomic_DNA"/>
</dbReference>
<feature type="repeat" description="PPR" evidence="3">
    <location>
        <begin position="326"/>
        <end position="360"/>
    </location>
</feature>
<dbReference type="NCBIfam" id="TIGR00756">
    <property type="entry name" value="PPR"/>
    <property type="match status" value="6"/>
</dbReference>
<evidence type="ECO:0000313" key="5">
    <source>
        <dbReference type="Proteomes" id="UP001177140"/>
    </source>
</evidence>
<organism evidence="4 5">
    <name type="scientific">Papaver nudicaule</name>
    <name type="common">Iceland poppy</name>
    <dbReference type="NCBI Taxonomy" id="74823"/>
    <lineage>
        <taxon>Eukaryota</taxon>
        <taxon>Viridiplantae</taxon>
        <taxon>Streptophyta</taxon>
        <taxon>Embryophyta</taxon>
        <taxon>Tracheophyta</taxon>
        <taxon>Spermatophyta</taxon>
        <taxon>Magnoliopsida</taxon>
        <taxon>Ranunculales</taxon>
        <taxon>Papaveraceae</taxon>
        <taxon>Papaveroideae</taxon>
        <taxon>Papaver</taxon>
    </lineage>
</organism>
<keyword evidence="1" id="KW-0677">Repeat</keyword>
<feature type="repeat" description="PPR" evidence="3">
    <location>
        <begin position="22"/>
        <end position="53"/>
    </location>
</feature>
<feature type="repeat" description="PPR" evidence="3">
    <location>
        <begin position="223"/>
        <end position="257"/>
    </location>
</feature>
<evidence type="ECO:0008006" key="6">
    <source>
        <dbReference type="Google" id="ProtNLM"/>
    </source>
</evidence>
<feature type="repeat" description="PPR" evidence="3">
    <location>
        <begin position="54"/>
        <end position="88"/>
    </location>
</feature>
<dbReference type="GO" id="GO:0003723">
    <property type="term" value="F:RNA binding"/>
    <property type="evidence" value="ECO:0007669"/>
    <property type="project" value="InterPro"/>
</dbReference>
<comment type="caution">
    <text evidence="4">The sequence shown here is derived from an EMBL/GenBank/DDBJ whole genome shotgun (WGS) entry which is preliminary data.</text>
</comment>
<gene>
    <name evidence="4" type="ORF">MKW94_014039</name>
</gene>
<proteinExistence type="inferred from homology"/>
<dbReference type="Proteomes" id="UP001177140">
    <property type="component" value="Unassembled WGS sequence"/>
</dbReference>
<dbReference type="GO" id="GO:0009451">
    <property type="term" value="P:RNA modification"/>
    <property type="evidence" value="ECO:0007669"/>
    <property type="project" value="InterPro"/>
</dbReference>
<sequence>MYTRYGQLTDTVKLFDEMPQRDSYSWNSLLEAHLKSGTNREDTLRLFHSMPEKDEYSWKITISSFAKAGNLRIARELFDKMPVQDEKPWNSMINGYARIGRNDEAMNLFKSLNYSNDNVWKNNTHILATVFKICADMAALDFGKQVHTRMVINNVGFDEVLVSSLVNMYAKCGDVDSASHLLNSLQTQPDDFSLSALITGYTKCGRLIDARKVLDHSGGGKCNTVLWNSIIAGYVANNEGSEAMNLFSKMRMYGIREDPSTLASVLSATTSLGIVIIGKQIHGHGLKLGFIHDLITASVLIDMYSKCGSLDDACKFFEELQKYDYDTILLNTMINLYSKSGRIEDARRTFDMMPRRSLISWNSMIAGYNQNGCAIEALNLFCDMHRLGLPMDQVNLACVISSCASTCSLRLGEQIFSKATVIGLESDQFICTALIDFYSKCGYIEYGRSLFNEMEKTDEIPWNSMLMGYAANGYVVEAFKLFEQMRNEGVAPNNITFTGVLSACDHCGLVEEGKKWFDSMKQEYNIEPGIEHFSCMIDMFARAGFPAEAMNLIDQMPFEADSSMLSSILKGCTATGNESLSKKVAERILELEPKQSSAYVQLASTHATCGDWERSAQVRGLMEERRVRKSPGHSWIDD</sequence>
<dbReference type="PANTHER" id="PTHR47926">
    <property type="entry name" value="PENTATRICOPEPTIDE REPEAT-CONTAINING PROTEIN"/>
    <property type="match status" value="1"/>
</dbReference>
<dbReference type="GO" id="GO:0005737">
    <property type="term" value="C:cytoplasm"/>
    <property type="evidence" value="ECO:0007669"/>
    <property type="project" value="UniProtKB-ARBA"/>
</dbReference>
<accession>A0AA41SBQ1</accession>
<protein>
    <recommendedName>
        <fullName evidence="6">Pentatricopeptide repeat-containing protein</fullName>
    </recommendedName>
</protein>
<keyword evidence="5" id="KW-1185">Reference proteome</keyword>
<dbReference type="Pfam" id="PF01535">
    <property type="entry name" value="PPR"/>
    <property type="match status" value="10"/>
</dbReference>
<evidence type="ECO:0000256" key="1">
    <source>
        <dbReference type="ARBA" id="ARBA00022737"/>
    </source>
</evidence>
<reference evidence="4" key="1">
    <citation type="submission" date="2022-03" db="EMBL/GenBank/DDBJ databases">
        <title>A functionally conserved STORR gene fusion in Papaver species that diverged 16.8 million years ago.</title>
        <authorList>
            <person name="Catania T."/>
        </authorList>
    </citation>
    <scope>NUCLEOTIDE SEQUENCE</scope>
    <source>
        <strain evidence="4">S-191538</strain>
    </source>
</reference>
<dbReference type="Pfam" id="PF13041">
    <property type="entry name" value="PPR_2"/>
    <property type="match status" value="1"/>
</dbReference>
<evidence type="ECO:0000256" key="3">
    <source>
        <dbReference type="PROSITE-ProRule" id="PRU00708"/>
    </source>
</evidence>
<dbReference type="InterPro" id="IPR002885">
    <property type="entry name" value="PPR_rpt"/>
</dbReference>
<evidence type="ECO:0000256" key="2">
    <source>
        <dbReference type="ARBA" id="ARBA00061659"/>
    </source>
</evidence>
<feature type="repeat" description="PPR" evidence="3">
    <location>
        <begin position="293"/>
        <end position="323"/>
    </location>
</feature>
<feature type="repeat" description="PPR" evidence="3">
    <location>
        <begin position="458"/>
        <end position="492"/>
    </location>
</feature>
<dbReference type="Pfam" id="PF20431">
    <property type="entry name" value="E_motif"/>
    <property type="match status" value="1"/>
</dbReference>
<dbReference type="FunFam" id="1.25.40.10:FF:000797">
    <property type="entry name" value="Pentatricopeptide repeat-containing protein chloroplastic"/>
    <property type="match status" value="1"/>
</dbReference>
<evidence type="ECO:0000313" key="4">
    <source>
        <dbReference type="EMBL" id="MCL7033209.1"/>
    </source>
</evidence>
<dbReference type="InterPro" id="IPR011990">
    <property type="entry name" value="TPR-like_helical_dom_sf"/>
</dbReference>
<dbReference type="AlphaFoldDB" id="A0AA41SBQ1"/>
<dbReference type="FunFam" id="1.25.40.10:FF:000344">
    <property type="entry name" value="Pentatricopeptide repeat-containing protein"/>
    <property type="match status" value="1"/>
</dbReference>
<dbReference type="InterPro" id="IPR046960">
    <property type="entry name" value="PPR_At4g14850-like_plant"/>
</dbReference>
<comment type="similarity">
    <text evidence="2">Belongs to the PPR family. PCMP-E subfamily.</text>
</comment>
<dbReference type="PANTHER" id="PTHR47926:SF392">
    <property type="entry name" value="PENTATRICOPEPTIDE REPEAT-CONTAINING PROTEIN"/>
    <property type="match status" value="1"/>
</dbReference>
<dbReference type="Gene3D" id="1.25.40.10">
    <property type="entry name" value="Tetratricopeptide repeat domain"/>
    <property type="match status" value="5"/>
</dbReference>